<keyword evidence="1" id="KW-1133">Transmembrane helix</keyword>
<evidence type="ECO:0000313" key="3">
    <source>
        <dbReference type="EMBL" id="MBB3904163.1"/>
    </source>
</evidence>
<dbReference type="EMBL" id="BSPG01000018">
    <property type="protein sequence ID" value="GLS45175.1"/>
    <property type="molecule type" value="Genomic_DNA"/>
</dbReference>
<reference evidence="2" key="4">
    <citation type="submission" date="2023-01" db="EMBL/GenBank/DDBJ databases">
        <title>Draft genome sequence of Methylobacterium brachythecii strain NBRC 107710.</title>
        <authorList>
            <person name="Sun Q."/>
            <person name="Mori K."/>
        </authorList>
    </citation>
    <scope>NUCLEOTIDE SEQUENCE</scope>
    <source>
        <strain evidence="2">NBRC 107710</strain>
    </source>
</reference>
<proteinExistence type="predicted"/>
<evidence type="ECO:0000313" key="5">
    <source>
        <dbReference type="Proteomes" id="UP001156881"/>
    </source>
</evidence>
<dbReference type="RefSeq" id="WP_183507782.1">
    <property type="nucleotide sequence ID" value="NZ_BSPG01000018.1"/>
</dbReference>
<feature type="transmembrane region" description="Helical" evidence="1">
    <location>
        <begin position="6"/>
        <end position="27"/>
    </location>
</feature>
<comment type="caution">
    <text evidence="3">The sequence shown here is derived from an EMBL/GenBank/DDBJ whole genome shotgun (WGS) entry which is preliminary data.</text>
</comment>
<reference evidence="3 4" key="3">
    <citation type="submission" date="2020-08" db="EMBL/GenBank/DDBJ databases">
        <title>Genomic Encyclopedia of Type Strains, Phase IV (KMG-IV): sequencing the most valuable type-strain genomes for metagenomic binning, comparative biology and taxonomic classification.</title>
        <authorList>
            <person name="Goeker M."/>
        </authorList>
    </citation>
    <scope>NUCLEOTIDE SEQUENCE [LARGE SCALE GENOMIC DNA]</scope>
    <source>
        <strain evidence="3 4">DSM 24105</strain>
    </source>
</reference>
<keyword evidence="5" id="KW-1185">Reference proteome</keyword>
<dbReference type="Proteomes" id="UP000517759">
    <property type="component" value="Unassembled WGS sequence"/>
</dbReference>
<gene>
    <name evidence="2" type="ORF">GCM10007884_31640</name>
    <name evidence="3" type="ORF">GGR33_003682</name>
</gene>
<evidence type="ECO:0000313" key="4">
    <source>
        <dbReference type="Proteomes" id="UP000517759"/>
    </source>
</evidence>
<dbReference type="EMBL" id="JACIDN010000007">
    <property type="protein sequence ID" value="MBB3904163.1"/>
    <property type="molecule type" value="Genomic_DNA"/>
</dbReference>
<accession>A0A7W6AIW3</accession>
<organism evidence="3 4">
    <name type="scientific">Methylobacterium brachythecii</name>
    <dbReference type="NCBI Taxonomy" id="1176177"/>
    <lineage>
        <taxon>Bacteria</taxon>
        <taxon>Pseudomonadati</taxon>
        <taxon>Pseudomonadota</taxon>
        <taxon>Alphaproteobacteria</taxon>
        <taxon>Hyphomicrobiales</taxon>
        <taxon>Methylobacteriaceae</taxon>
        <taxon>Methylobacterium</taxon>
    </lineage>
</organism>
<keyword evidence="1" id="KW-0472">Membrane</keyword>
<keyword evidence="1" id="KW-0812">Transmembrane</keyword>
<protein>
    <submittedName>
        <fullName evidence="3">Uncharacterized protein</fullName>
    </submittedName>
</protein>
<name>A0A7W6AIW3_9HYPH</name>
<dbReference type="AlphaFoldDB" id="A0A7W6AIW3"/>
<dbReference type="Proteomes" id="UP001156881">
    <property type="component" value="Unassembled WGS sequence"/>
</dbReference>
<sequence length="53" mass="5422">MHGTWIDLVAVLSFVCTAFGGLALVSGDREGGKGLVVFGMIGTVLVLAIKTLS</sequence>
<reference evidence="5" key="2">
    <citation type="journal article" date="2019" name="Int. J. Syst. Evol. Microbiol.">
        <title>The Global Catalogue of Microorganisms (GCM) 10K type strain sequencing project: providing services to taxonomists for standard genome sequencing and annotation.</title>
        <authorList>
            <consortium name="The Broad Institute Genomics Platform"/>
            <consortium name="The Broad Institute Genome Sequencing Center for Infectious Disease"/>
            <person name="Wu L."/>
            <person name="Ma J."/>
        </authorList>
    </citation>
    <scope>NUCLEOTIDE SEQUENCE [LARGE SCALE GENOMIC DNA]</scope>
    <source>
        <strain evidence="5">NBRC 107710</strain>
    </source>
</reference>
<reference evidence="2" key="1">
    <citation type="journal article" date="2014" name="Int. J. Syst. Evol. Microbiol.">
        <title>Complete genome of a new Firmicutes species belonging to the dominant human colonic microbiota ('Ruminococcus bicirculans') reveals two chromosomes and a selective capacity to utilize plant glucans.</title>
        <authorList>
            <consortium name="NISC Comparative Sequencing Program"/>
            <person name="Wegmann U."/>
            <person name="Louis P."/>
            <person name="Goesmann A."/>
            <person name="Henrissat B."/>
            <person name="Duncan S.H."/>
            <person name="Flint H.J."/>
        </authorList>
    </citation>
    <scope>NUCLEOTIDE SEQUENCE</scope>
    <source>
        <strain evidence="2">NBRC 107710</strain>
    </source>
</reference>
<evidence type="ECO:0000313" key="2">
    <source>
        <dbReference type="EMBL" id="GLS45175.1"/>
    </source>
</evidence>
<feature type="transmembrane region" description="Helical" evidence="1">
    <location>
        <begin position="34"/>
        <end position="52"/>
    </location>
</feature>
<evidence type="ECO:0000256" key="1">
    <source>
        <dbReference type="SAM" id="Phobius"/>
    </source>
</evidence>